<keyword evidence="2" id="KW-1185">Reference proteome</keyword>
<protein>
    <submittedName>
        <fullName evidence="1">Uncharacterized protein</fullName>
    </submittedName>
</protein>
<evidence type="ECO:0000313" key="2">
    <source>
        <dbReference type="Proteomes" id="UP000541583"/>
    </source>
</evidence>
<proteinExistence type="predicted"/>
<reference evidence="1 2" key="1">
    <citation type="submission" date="2020-08" db="EMBL/GenBank/DDBJ databases">
        <title>Genomic Encyclopedia of Type Strains, Phase IV (KMG-V): Genome sequencing to study the core and pangenomes of soil and plant-associated prokaryotes.</title>
        <authorList>
            <person name="Whitman W."/>
        </authorList>
    </citation>
    <scope>NUCLEOTIDE SEQUENCE [LARGE SCALE GENOMIC DNA]</scope>
    <source>
        <strain evidence="1 2">ANJLi2</strain>
    </source>
</reference>
<comment type="caution">
    <text evidence="1">The sequence shown here is derived from an EMBL/GenBank/DDBJ whole genome shotgun (WGS) entry which is preliminary data.</text>
</comment>
<dbReference type="Proteomes" id="UP000541583">
    <property type="component" value="Unassembled WGS sequence"/>
</dbReference>
<accession>A0ABR6PW24</accession>
<name>A0ABR6PW24_9SPHI</name>
<dbReference type="RefSeq" id="WP_076377957.1">
    <property type="nucleotide sequence ID" value="NZ_FTMG01000019.1"/>
</dbReference>
<organism evidence="1 2">
    <name type="scientific">Mucilaginibacter lappiensis</name>
    <dbReference type="NCBI Taxonomy" id="354630"/>
    <lineage>
        <taxon>Bacteria</taxon>
        <taxon>Pseudomonadati</taxon>
        <taxon>Bacteroidota</taxon>
        <taxon>Sphingobacteriia</taxon>
        <taxon>Sphingobacteriales</taxon>
        <taxon>Sphingobacteriaceae</taxon>
        <taxon>Mucilaginibacter</taxon>
    </lineage>
</organism>
<evidence type="ECO:0000313" key="1">
    <source>
        <dbReference type="EMBL" id="MBB6112531.1"/>
    </source>
</evidence>
<gene>
    <name evidence="1" type="ORF">HDF23_005306</name>
</gene>
<sequence>MTPRYKQVKLNEGQFLDQIEPFKSKGIPTDHIIHKTVTGCGVTTLEIMFPRHSIIILPNVPVIKGKVDEHNEKADKNHRIQGVYKGISTEAIEKYLKSDAVHKKILTTPEGFVTKVIDAFGEDTSIMLNAFFLLFDECERIITDISYRGNIAAPIQYFFKFKNKAMVSATTLLFSDSRFDTFKHIVIEPTYDYSKPIIVVETNNVLESFRRYVEDLNSERMAIFLNSTNTIFAIIDAMGIKDESYVFCGRDSVNKLRSKHFYNATHLLDLEDMKKYNFFTSRFFSAVDIKAKHKPDLILMTDVYFAEHSILDPPTEVIQISGRYRNGIKSLAHISNFNPHLVSKTETESRYYLQGCFDTYKGFKKSYSRETHPGSKDTLKAAIDSSPVHGFFDEGILNSFMVDNFISEERVKGYYQRSANLMKIYTGSKHFKPTFKKEDYALGDYETLRRGMKMLQKDLRKEIANQIHKLTSRVGHYALEPEGVREYLRNKFPLIAMAYDLIGIEGLEKTGYVESEIRKAIRIAEKLELHKRLAMEVYNIFDEHTSPPDPIIINKLRIIYLANGVDERACASHILRFFNGQRSTKDGQHIHHLRDRKI</sequence>
<dbReference type="EMBL" id="JACHCB010000019">
    <property type="protein sequence ID" value="MBB6112531.1"/>
    <property type="molecule type" value="Genomic_DNA"/>
</dbReference>